<evidence type="ECO:0000259" key="1">
    <source>
        <dbReference type="Pfam" id="PF17775"/>
    </source>
</evidence>
<accession>A0A2D2D408</accession>
<dbReference type="InterPro" id="IPR004027">
    <property type="entry name" value="SEC_C_motif"/>
</dbReference>
<dbReference type="KEGG" id="mtw:CQW49_18990"/>
<organism evidence="2 3">
    <name type="scientific">Methylosinus trichosporium (strain ATCC 35070 / NCIMB 11131 / UNIQEM 75 / OB3b)</name>
    <dbReference type="NCBI Taxonomy" id="595536"/>
    <lineage>
        <taxon>Bacteria</taxon>
        <taxon>Pseudomonadati</taxon>
        <taxon>Pseudomonadota</taxon>
        <taxon>Alphaproteobacteria</taxon>
        <taxon>Hyphomicrobiales</taxon>
        <taxon>Methylocystaceae</taxon>
        <taxon>Methylosinus</taxon>
    </lineage>
</organism>
<dbReference type="Pfam" id="PF02810">
    <property type="entry name" value="SEC-C"/>
    <property type="match status" value="1"/>
</dbReference>
<dbReference type="AlphaFoldDB" id="A0A2D2D408"/>
<dbReference type="InterPro" id="IPR048469">
    <property type="entry name" value="YchJ-like_M"/>
</dbReference>
<dbReference type="Pfam" id="PF17775">
    <property type="entry name" value="YchJ_M-like"/>
    <property type="match status" value="1"/>
</dbReference>
<name>A0A2D2D408_METT3</name>
<dbReference type="EMBL" id="CP023737">
    <property type="protein sequence ID" value="ATQ69738.1"/>
    <property type="molecule type" value="Genomic_DNA"/>
</dbReference>
<proteinExistence type="predicted"/>
<dbReference type="PANTHER" id="PTHR33747:SF1">
    <property type="entry name" value="ADENYLATE CYCLASE-ASSOCIATED CAP C-TERMINAL DOMAIN-CONTAINING PROTEIN"/>
    <property type="match status" value="1"/>
</dbReference>
<dbReference type="RefSeq" id="WP_024749488.1">
    <property type="nucleotide sequence ID" value="NZ_ADVE02000001.1"/>
</dbReference>
<dbReference type="SUPFAM" id="SSF103642">
    <property type="entry name" value="Sec-C motif"/>
    <property type="match status" value="1"/>
</dbReference>
<protein>
    <recommendedName>
        <fullName evidence="1">YchJ-like middle NTF2-like domain-containing protein</fullName>
    </recommendedName>
</protein>
<evidence type="ECO:0000313" key="3">
    <source>
        <dbReference type="Proteomes" id="UP000230709"/>
    </source>
</evidence>
<feature type="domain" description="YchJ-like middle NTF2-like" evidence="1">
    <location>
        <begin position="34"/>
        <end position="135"/>
    </location>
</feature>
<reference evidence="3" key="1">
    <citation type="submission" date="2017-10" db="EMBL/GenBank/DDBJ databases">
        <title>Completed PacBio SMRT sequence of Methylosinus trichosporium OB3b reveals presence of a third large plasmid.</title>
        <authorList>
            <person name="Charles T.C."/>
            <person name="Lynch M.D.J."/>
            <person name="Heil J.R."/>
            <person name="Cheng J."/>
        </authorList>
    </citation>
    <scope>NUCLEOTIDE SEQUENCE [LARGE SCALE GENOMIC DNA]</scope>
    <source>
        <strain evidence="3">OB3b</strain>
    </source>
</reference>
<evidence type="ECO:0000313" key="2">
    <source>
        <dbReference type="EMBL" id="ATQ69738.1"/>
    </source>
</evidence>
<dbReference type="InterPro" id="IPR032710">
    <property type="entry name" value="NTF2-like_dom_sf"/>
</dbReference>
<dbReference type="SUPFAM" id="SSF54427">
    <property type="entry name" value="NTF2-like"/>
    <property type="match status" value="1"/>
</dbReference>
<dbReference type="PANTHER" id="PTHR33747">
    <property type="entry name" value="UPF0225 PROTEIN SCO1677"/>
    <property type="match status" value="1"/>
</dbReference>
<sequence>MTEQPCPCRAKDAEPAPLSACCGPYVDGSRPAPTAEALMRSRYTAYALGDIDYLHDTLAPEHRAGFHREAATGWSKNSQWLGLDVEATADGQPGDATGHVDFTAHYIAEGLRQTHRERALFRFEAADQRWYFVEGEARKSAPVIREARPGRNDPCSCGSGKKYKKCCGAAA</sequence>
<dbReference type="Gene3D" id="3.10.450.50">
    <property type="match status" value="1"/>
</dbReference>
<gene>
    <name evidence="2" type="ORF">CQW49_18990</name>
</gene>
<dbReference type="Proteomes" id="UP000230709">
    <property type="component" value="Chromosome"/>
</dbReference>
<keyword evidence="3" id="KW-1185">Reference proteome</keyword>
<dbReference type="STRING" id="595536.GCA_000178815_01394"/>